<dbReference type="Proteomes" id="UP001501074">
    <property type="component" value="Unassembled WGS sequence"/>
</dbReference>
<comment type="subcellular location">
    <subcellularLocation>
        <location evidence="1">Cell membrane</location>
        <topology evidence="1">Multi-pass membrane protein</topology>
    </subcellularLocation>
</comment>
<proteinExistence type="inferred from homology"/>
<feature type="transmembrane region" description="Helical" evidence="9">
    <location>
        <begin position="361"/>
        <end position="378"/>
    </location>
</feature>
<feature type="transmembrane region" description="Helical" evidence="9">
    <location>
        <begin position="71"/>
        <end position="91"/>
    </location>
</feature>
<evidence type="ECO:0000259" key="10">
    <source>
        <dbReference type="PROSITE" id="PS50850"/>
    </source>
</evidence>
<feature type="transmembrane region" description="Helical" evidence="9">
    <location>
        <begin position="423"/>
        <end position="446"/>
    </location>
</feature>
<feature type="transmembrane region" description="Helical" evidence="9">
    <location>
        <begin position="161"/>
        <end position="183"/>
    </location>
</feature>
<dbReference type="NCBIfam" id="TIGR00711">
    <property type="entry name" value="efflux_EmrB"/>
    <property type="match status" value="1"/>
</dbReference>
<dbReference type="InterPro" id="IPR004638">
    <property type="entry name" value="EmrB-like"/>
</dbReference>
<evidence type="ECO:0000256" key="9">
    <source>
        <dbReference type="SAM" id="Phobius"/>
    </source>
</evidence>
<evidence type="ECO:0000256" key="4">
    <source>
        <dbReference type="ARBA" id="ARBA00022475"/>
    </source>
</evidence>
<dbReference type="RefSeq" id="WP_231482150.1">
    <property type="nucleotide sequence ID" value="NZ_BAAAZO010000004.1"/>
</dbReference>
<keyword evidence="4" id="KW-1003">Cell membrane</keyword>
<feature type="region of interest" description="Disordered" evidence="8">
    <location>
        <begin position="1"/>
        <end position="23"/>
    </location>
</feature>
<protein>
    <submittedName>
        <fullName evidence="11">MFS transporter</fullName>
    </submittedName>
</protein>
<organism evidence="11 12">
    <name type="scientific">Kineosporia mesophila</name>
    <dbReference type="NCBI Taxonomy" id="566012"/>
    <lineage>
        <taxon>Bacteria</taxon>
        <taxon>Bacillati</taxon>
        <taxon>Actinomycetota</taxon>
        <taxon>Actinomycetes</taxon>
        <taxon>Kineosporiales</taxon>
        <taxon>Kineosporiaceae</taxon>
        <taxon>Kineosporia</taxon>
    </lineage>
</organism>
<evidence type="ECO:0000256" key="1">
    <source>
        <dbReference type="ARBA" id="ARBA00004651"/>
    </source>
</evidence>
<feature type="transmembrane region" description="Helical" evidence="9">
    <location>
        <begin position="291"/>
        <end position="317"/>
    </location>
</feature>
<evidence type="ECO:0000256" key="5">
    <source>
        <dbReference type="ARBA" id="ARBA00022692"/>
    </source>
</evidence>
<sequence>MSTTEPHQADGAGAPAPAPAPTAPDAPQGLDRGLLLVAACVVLGAIMSILDVTVVNVALPSLVDDFNTNLATIQWVATGYTLALATVIPLTGWGAERFGTKRLYMTSIFLFVIGSVLSGIAWNDTSLIAFRVLQGLGGGMVMPAGMTILTRAAGPQRLGRVMAVMGVPMLLGPILGPILGGWLVEDFSWRWIFIINAPIGALALFMSFRILPKDVPTPGHKLDWTGLFLLSPGLALLIFGLAQSSEKSGFGHSIVIGPMVVGAVLLAVFVWHALRKGDDALIDLRLFTNKVFAASSVTMGLMIISVFGGMLLLPLYLQQVRGEGAFDTGLLLAPQGLGAMIAMPIAGILVDRTGVGRVAPFGLLAVALSFIGLTQIAADTSYWELSAYLFLQGVGMGFSMMPLMTGAMQTLRHAAVAKASTTLNIIQQAGSSIGTAVMVVILTAAIKDKVPAEALAAQGAVAADPSKAQDPTVLAGLQEALARTAEAFGHTFWWATAMVAVAFVVAAVLLPKRKPQISDEEAAQMQAHMMMG</sequence>
<keyword evidence="3" id="KW-0813">Transport</keyword>
<dbReference type="InterPro" id="IPR011701">
    <property type="entry name" value="MFS"/>
</dbReference>
<comment type="caution">
    <text evidence="11">The sequence shown here is derived from an EMBL/GenBank/DDBJ whole genome shotgun (WGS) entry which is preliminary data.</text>
</comment>
<feature type="transmembrane region" description="Helical" evidence="9">
    <location>
        <begin position="329"/>
        <end position="349"/>
    </location>
</feature>
<keyword evidence="12" id="KW-1185">Reference proteome</keyword>
<gene>
    <name evidence="11" type="ORF">GCM10022223_29870</name>
</gene>
<keyword evidence="7 9" id="KW-0472">Membrane</keyword>
<keyword evidence="6 9" id="KW-1133">Transmembrane helix</keyword>
<feature type="transmembrane region" description="Helical" evidence="9">
    <location>
        <begin position="224"/>
        <end position="244"/>
    </location>
</feature>
<accession>A0ABP6ZQ83</accession>
<evidence type="ECO:0000256" key="7">
    <source>
        <dbReference type="ARBA" id="ARBA00023136"/>
    </source>
</evidence>
<dbReference type="PANTHER" id="PTHR42718:SF9">
    <property type="entry name" value="MAJOR FACILITATOR SUPERFAMILY MULTIDRUG TRANSPORTER MFSC"/>
    <property type="match status" value="1"/>
</dbReference>
<evidence type="ECO:0000256" key="3">
    <source>
        <dbReference type="ARBA" id="ARBA00022448"/>
    </source>
</evidence>
<keyword evidence="5 9" id="KW-0812">Transmembrane</keyword>
<dbReference type="InterPro" id="IPR036259">
    <property type="entry name" value="MFS_trans_sf"/>
</dbReference>
<dbReference type="PRINTS" id="PR01036">
    <property type="entry name" value="TCRTETB"/>
</dbReference>
<feature type="domain" description="Major facilitator superfamily (MFS) profile" evidence="10">
    <location>
        <begin position="37"/>
        <end position="514"/>
    </location>
</feature>
<feature type="transmembrane region" description="Helical" evidence="9">
    <location>
        <begin position="491"/>
        <end position="510"/>
    </location>
</feature>
<dbReference type="InterPro" id="IPR020846">
    <property type="entry name" value="MFS_dom"/>
</dbReference>
<dbReference type="CDD" id="cd17503">
    <property type="entry name" value="MFS_LmrB_MDR_like"/>
    <property type="match status" value="1"/>
</dbReference>
<name>A0ABP6ZQ83_9ACTN</name>
<dbReference type="Gene3D" id="1.20.1250.20">
    <property type="entry name" value="MFS general substrate transporter like domains"/>
    <property type="match status" value="1"/>
</dbReference>
<dbReference type="Gene3D" id="1.20.1720.10">
    <property type="entry name" value="Multidrug resistance protein D"/>
    <property type="match status" value="1"/>
</dbReference>
<evidence type="ECO:0000256" key="8">
    <source>
        <dbReference type="SAM" id="MobiDB-lite"/>
    </source>
</evidence>
<feature type="transmembrane region" description="Helical" evidence="9">
    <location>
        <begin position="128"/>
        <end position="149"/>
    </location>
</feature>
<comment type="similarity">
    <text evidence="2">Belongs to the major facilitator superfamily. EmrB family.</text>
</comment>
<evidence type="ECO:0000256" key="2">
    <source>
        <dbReference type="ARBA" id="ARBA00008537"/>
    </source>
</evidence>
<dbReference type="Pfam" id="PF07690">
    <property type="entry name" value="MFS_1"/>
    <property type="match status" value="1"/>
</dbReference>
<feature type="transmembrane region" description="Helical" evidence="9">
    <location>
        <begin position="189"/>
        <end position="212"/>
    </location>
</feature>
<evidence type="ECO:0000256" key="6">
    <source>
        <dbReference type="ARBA" id="ARBA00022989"/>
    </source>
</evidence>
<dbReference type="EMBL" id="BAAAZO010000004">
    <property type="protein sequence ID" value="GAA3611789.1"/>
    <property type="molecule type" value="Genomic_DNA"/>
</dbReference>
<feature type="transmembrane region" description="Helical" evidence="9">
    <location>
        <begin position="103"/>
        <end position="122"/>
    </location>
</feature>
<feature type="transmembrane region" description="Helical" evidence="9">
    <location>
        <begin position="390"/>
        <end position="411"/>
    </location>
</feature>
<dbReference type="PANTHER" id="PTHR42718">
    <property type="entry name" value="MAJOR FACILITATOR SUPERFAMILY MULTIDRUG TRANSPORTER MFSC"/>
    <property type="match status" value="1"/>
</dbReference>
<dbReference type="SUPFAM" id="SSF103473">
    <property type="entry name" value="MFS general substrate transporter"/>
    <property type="match status" value="1"/>
</dbReference>
<feature type="transmembrane region" description="Helical" evidence="9">
    <location>
        <begin position="250"/>
        <end position="271"/>
    </location>
</feature>
<dbReference type="PROSITE" id="PS50850">
    <property type="entry name" value="MFS"/>
    <property type="match status" value="1"/>
</dbReference>
<feature type="transmembrane region" description="Helical" evidence="9">
    <location>
        <begin position="34"/>
        <end position="59"/>
    </location>
</feature>
<evidence type="ECO:0000313" key="12">
    <source>
        <dbReference type="Proteomes" id="UP001501074"/>
    </source>
</evidence>
<evidence type="ECO:0000313" key="11">
    <source>
        <dbReference type="EMBL" id="GAA3611789.1"/>
    </source>
</evidence>
<reference evidence="12" key="1">
    <citation type="journal article" date="2019" name="Int. J. Syst. Evol. Microbiol.">
        <title>The Global Catalogue of Microorganisms (GCM) 10K type strain sequencing project: providing services to taxonomists for standard genome sequencing and annotation.</title>
        <authorList>
            <consortium name="The Broad Institute Genomics Platform"/>
            <consortium name="The Broad Institute Genome Sequencing Center for Infectious Disease"/>
            <person name="Wu L."/>
            <person name="Ma J."/>
        </authorList>
    </citation>
    <scope>NUCLEOTIDE SEQUENCE [LARGE SCALE GENOMIC DNA]</scope>
    <source>
        <strain evidence="12">JCM 16902</strain>
    </source>
</reference>